<organism evidence="2 3">
    <name type="scientific">Bernardetia litoralis (strain ATCC 23117 / DSM 6794 / NBRC 15988 / NCIMB 1366 / Fx l1 / Sio-4)</name>
    <name type="common">Flexibacter litoralis</name>
    <dbReference type="NCBI Taxonomy" id="880071"/>
    <lineage>
        <taxon>Bacteria</taxon>
        <taxon>Pseudomonadati</taxon>
        <taxon>Bacteroidota</taxon>
        <taxon>Cytophagia</taxon>
        <taxon>Cytophagales</taxon>
        <taxon>Bernardetiaceae</taxon>
        <taxon>Bernardetia</taxon>
    </lineage>
</organism>
<sequence length="71" mass="8348">MSKKKEKKLKVNPELEGLNVHVNEFGEIVTSYNAEEINNFLDKTLYDKKIRNQEAKTGSLKEKHKRQDDEE</sequence>
<dbReference type="RefSeq" id="WP_014799642.1">
    <property type="nucleotide sequence ID" value="NC_018018.1"/>
</dbReference>
<dbReference type="HOGENOM" id="CLU_179917_0_0_10"/>
<dbReference type="OrthoDB" id="982933at2"/>
<proteinExistence type="predicted"/>
<feature type="region of interest" description="Disordered" evidence="1">
    <location>
        <begin position="51"/>
        <end position="71"/>
    </location>
</feature>
<gene>
    <name evidence="2" type="ordered locus">Fleli_3916</name>
</gene>
<name>I4AQI4_BERLS</name>
<dbReference type="KEGG" id="fli:Fleli_3916"/>
<evidence type="ECO:0000313" key="3">
    <source>
        <dbReference type="Proteomes" id="UP000006054"/>
    </source>
</evidence>
<reference evidence="3" key="1">
    <citation type="submission" date="2012-06" db="EMBL/GenBank/DDBJ databases">
        <title>The complete genome of Flexibacter litoralis DSM 6794.</title>
        <authorList>
            <person name="Lucas S."/>
            <person name="Copeland A."/>
            <person name="Lapidus A."/>
            <person name="Glavina del Rio T."/>
            <person name="Dalin E."/>
            <person name="Tice H."/>
            <person name="Bruce D."/>
            <person name="Goodwin L."/>
            <person name="Pitluck S."/>
            <person name="Peters L."/>
            <person name="Ovchinnikova G."/>
            <person name="Lu M."/>
            <person name="Kyrpides N."/>
            <person name="Mavromatis K."/>
            <person name="Ivanova N."/>
            <person name="Brettin T."/>
            <person name="Detter J.C."/>
            <person name="Han C."/>
            <person name="Larimer F."/>
            <person name="Land M."/>
            <person name="Hauser L."/>
            <person name="Markowitz V."/>
            <person name="Cheng J.-F."/>
            <person name="Hugenholtz P."/>
            <person name="Woyke T."/>
            <person name="Wu D."/>
            <person name="Spring S."/>
            <person name="Lang E."/>
            <person name="Kopitz M."/>
            <person name="Brambilla E."/>
            <person name="Klenk H.-P."/>
            <person name="Eisen J.A."/>
        </authorList>
    </citation>
    <scope>NUCLEOTIDE SEQUENCE [LARGE SCALE GENOMIC DNA]</scope>
    <source>
        <strain evidence="3">ATCC 23117 / DSM 6794 / NBRC 15988 / NCIMB 1366 / Sio-4</strain>
    </source>
</reference>
<evidence type="ECO:0000313" key="2">
    <source>
        <dbReference type="EMBL" id="AFM06219.1"/>
    </source>
</evidence>
<accession>I4AQI4</accession>
<dbReference type="Proteomes" id="UP000006054">
    <property type="component" value="Chromosome"/>
</dbReference>
<dbReference type="EMBL" id="CP003345">
    <property type="protein sequence ID" value="AFM06219.1"/>
    <property type="molecule type" value="Genomic_DNA"/>
</dbReference>
<evidence type="ECO:0000256" key="1">
    <source>
        <dbReference type="SAM" id="MobiDB-lite"/>
    </source>
</evidence>
<keyword evidence="3" id="KW-1185">Reference proteome</keyword>
<dbReference type="AlphaFoldDB" id="I4AQI4"/>
<protein>
    <submittedName>
        <fullName evidence="2">Uncharacterized protein</fullName>
    </submittedName>
</protein>